<evidence type="ECO:0000313" key="2">
    <source>
        <dbReference type="Proteomes" id="UP001138661"/>
    </source>
</evidence>
<dbReference type="Proteomes" id="UP001138661">
    <property type="component" value="Unassembled WGS sequence"/>
</dbReference>
<gene>
    <name evidence="1" type="ORF">KX928_15140</name>
</gene>
<name>A0A9X1JZB9_9RHOB</name>
<dbReference type="RefSeq" id="WP_219504328.1">
    <property type="nucleotide sequence ID" value="NZ_JAHXDN010000004.1"/>
</dbReference>
<proteinExistence type="predicted"/>
<dbReference type="Pfam" id="PF13344">
    <property type="entry name" value="Hydrolase_6"/>
    <property type="match status" value="1"/>
</dbReference>
<protein>
    <submittedName>
        <fullName evidence="1">HAD hydrolase-like protein</fullName>
    </submittedName>
</protein>
<dbReference type="Pfam" id="PF13242">
    <property type="entry name" value="Hydrolase_like"/>
    <property type="match status" value="1"/>
</dbReference>
<reference evidence="1" key="1">
    <citation type="submission" date="2021-07" db="EMBL/GenBank/DDBJ databases">
        <title>Roseobacter insulae sp. nov., isolated from a tidal flat.</title>
        <authorList>
            <person name="Park S."/>
            <person name="Yoon J.-H."/>
        </authorList>
    </citation>
    <scope>NUCLEOTIDE SEQUENCE</scope>
    <source>
        <strain evidence="1">YSTF-M11</strain>
    </source>
</reference>
<dbReference type="PANTHER" id="PTHR19288">
    <property type="entry name" value="4-NITROPHENYLPHOSPHATASE-RELATED"/>
    <property type="match status" value="1"/>
</dbReference>
<dbReference type="GO" id="GO:0016791">
    <property type="term" value="F:phosphatase activity"/>
    <property type="evidence" value="ECO:0007669"/>
    <property type="project" value="TreeGrafter"/>
</dbReference>
<dbReference type="PANTHER" id="PTHR19288:SF90">
    <property type="entry name" value="OS08G0542600 PROTEIN"/>
    <property type="match status" value="1"/>
</dbReference>
<keyword evidence="1" id="KW-0378">Hydrolase</keyword>
<keyword evidence="2" id="KW-1185">Reference proteome</keyword>
<accession>A0A9X1JZB9</accession>
<organism evidence="1 2">
    <name type="scientific">Roseobacter insulae</name>
    <dbReference type="NCBI Taxonomy" id="2859783"/>
    <lineage>
        <taxon>Bacteria</taxon>
        <taxon>Pseudomonadati</taxon>
        <taxon>Pseudomonadota</taxon>
        <taxon>Alphaproteobacteria</taxon>
        <taxon>Rhodobacterales</taxon>
        <taxon>Roseobacteraceae</taxon>
        <taxon>Roseobacter</taxon>
    </lineage>
</organism>
<sequence length="301" mass="32295">MSYLSTLTTDAAFARYEAVRGRLPETAFPARSDHLKSLAEVADRVDAFVLDAFGVLNVGQTPIPGAVERMAQLRAMGKKLVVLTNAASDTRAAALRKYHRLGFDFSADEVVASRDVCAARLDTHLTTGRWGAISTEIDTFADFDADVVRWTAQTQPQVDGFLILSSAAMDTATYTALRYALTDQARPLLVANPDIVAPRETGLSCEPGFFAHQLADEAGIAPHFFGKPFGNAFDDVKKKLSGIAPDRIAMVGDTLHTDILGARAAGLKSVLITSFGLFAGCDVTPYINRSGIVPDIICPIT</sequence>
<dbReference type="InterPro" id="IPR006357">
    <property type="entry name" value="HAD-SF_hydro_IIA"/>
</dbReference>
<evidence type="ECO:0000313" key="1">
    <source>
        <dbReference type="EMBL" id="MBW4709125.1"/>
    </source>
</evidence>
<dbReference type="GO" id="GO:0005737">
    <property type="term" value="C:cytoplasm"/>
    <property type="evidence" value="ECO:0007669"/>
    <property type="project" value="TreeGrafter"/>
</dbReference>
<comment type="caution">
    <text evidence="1">The sequence shown here is derived from an EMBL/GenBank/DDBJ whole genome shotgun (WGS) entry which is preliminary data.</text>
</comment>
<dbReference type="EMBL" id="JAHXDN010000004">
    <property type="protein sequence ID" value="MBW4709125.1"/>
    <property type="molecule type" value="Genomic_DNA"/>
</dbReference>
<dbReference type="AlphaFoldDB" id="A0A9X1JZB9"/>